<dbReference type="GO" id="GO:0005737">
    <property type="term" value="C:cytoplasm"/>
    <property type="evidence" value="ECO:0007669"/>
    <property type="project" value="UniProtKB-ARBA"/>
</dbReference>
<protein>
    <recommendedName>
        <fullName evidence="4">Small ribosomal subunit protein uS15c</fullName>
    </recommendedName>
</protein>
<evidence type="ECO:0000256" key="4">
    <source>
        <dbReference type="ARBA" id="ARBA00035250"/>
    </source>
</evidence>
<dbReference type="PANTHER" id="PTHR47546">
    <property type="entry name" value="S15/NS1, RNA-BINDING PROTEIN"/>
    <property type="match status" value="1"/>
</dbReference>
<comment type="similarity">
    <text evidence="1">Belongs to the universal ribosomal protein uS15 family.</text>
</comment>
<feature type="region of interest" description="Disordered" evidence="5">
    <location>
        <begin position="1"/>
        <end position="105"/>
    </location>
</feature>
<dbReference type="GO" id="GO:1990904">
    <property type="term" value="C:ribonucleoprotein complex"/>
    <property type="evidence" value="ECO:0007669"/>
    <property type="project" value="UniProtKB-KW"/>
</dbReference>
<dbReference type="Pfam" id="PF00312">
    <property type="entry name" value="Ribosomal_S15"/>
    <property type="match status" value="1"/>
</dbReference>
<feature type="region of interest" description="Disordered" evidence="5">
    <location>
        <begin position="441"/>
        <end position="475"/>
    </location>
</feature>
<dbReference type="PANTHER" id="PTHR47546:SF3">
    <property type="entry name" value="30S RIBOSOMAL PROTEIN S15, CHLOROPLASTIC"/>
    <property type="match status" value="1"/>
</dbReference>
<dbReference type="NCBIfam" id="TIGR00952">
    <property type="entry name" value="S15_bact"/>
    <property type="match status" value="1"/>
</dbReference>
<dbReference type="InterPro" id="IPR005290">
    <property type="entry name" value="Ribosomal_uS15_bac-type"/>
</dbReference>
<feature type="region of interest" description="Disordered" evidence="5">
    <location>
        <begin position="145"/>
        <end position="165"/>
    </location>
</feature>
<dbReference type="InterPro" id="IPR000589">
    <property type="entry name" value="Ribosomal_uS15"/>
</dbReference>
<dbReference type="GO" id="GO:0005840">
    <property type="term" value="C:ribosome"/>
    <property type="evidence" value="ECO:0007669"/>
    <property type="project" value="UniProtKB-KW"/>
</dbReference>
<dbReference type="InterPro" id="IPR009068">
    <property type="entry name" value="uS15_NS1_RNA-bd_sf"/>
</dbReference>
<keyword evidence="2" id="KW-0689">Ribosomal protein</keyword>
<name>A0AA88VBR5_9ASTE</name>
<evidence type="ECO:0000313" key="7">
    <source>
        <dbReference type="Proteomes" id="UP001188597"/>
    </source>
</evidence>
<dbReference type="CDD" id="cd00353">
    <property type="entry name" value="Ribosomal_S15p_S13e"/>
    <property type="match status" value="1"/>
</dbReference>
<feature type="compositionally biased region" description="Polar residues" evidence="5">
    <location>
        <begin position="35"/>
        <end position="45"/>
    </location>
</feature>
<dbReference type="GO" id="GO:0006412">
    <property type="term" value="P:translation"/>
    <property type="evidence" value="ECO:0007669"/>
    <property type="project" value="InterPro"/>
</dbReference>
<dbReference type="GO" id="GO:0003735">
    <property type="term" value="F:structural constituent of ribosome"/>
    <property type="evidence" value="ECO:0007669"/>
    <property type="project" value="InterPro"/>
</dbReference>
<accession>A0AA88VBR5</accession>
<dbReference type="EMBL" id="JAVXUP010002099">
    <property type="protein sequence ID" value="KAK3005647.1"/>
    <property type="molecule type" value="Genomic_DNA"/>
</dbReference>
<sequence>MATTAVSLHLRTTKARSVRNPNLLYFFSSSSSSSTPNPDDQNATASPPPPPPRPQSPFSSYFSGVKASLKQQPPPPHHRQPRPPNSPPSSSSLFSGEPDSKAPSLGEIRKNLTEFRRRYAAPPPPSSPLSPSRPVSFQELYKRNVIPRGEEQREQNQQSSDSAMLSFDKIRASLDRMRSNNQPEGAGKRPTGTLSLQRFQDSRRLRPDRGTELPLAALGSGESSSQAETAATRMDFLKSYGYSELGAKLRKLRPEASKGGKKEMFSLAELNERLIKLREMEVQEQENESRTGSGLFGDLRTSLVRIRASEEEKKKRTVQRIDVLSHLGGTPNFMLGPPKEILYFHPDNMSSSEKLKLELEKVRDEFKMSESDCGSSRVQVAQLTTKIKHLSSTLHKKDKHSRKGLQAMIERRKKLLTYLRETDWDSYCLVLSKLGLRDRNPNEKKYMQTGRKKKDTVGVKRSKKLKKSKGGRQKI</sequence>
<feature type="region of interest" description="Disordered" evidence="5">
    <location>
        <begin position="178"/>
        <end position="229"/>
    </location>
</feature>
<dbReference type="AlphaFoldDB" id="A0AA88VBR5"/>
<evidence type="ECO:0000256" key="5">
    <source>
        <dbReference type="SAM" id="MobiDB-lite"/>
    </source>
</evidence>
<evidence type="ECO:0000256" key="2">
    <source>
        <dbReference type="ARBA" id="ARBA00022980"/>
    </source>
</evidence>
<dbReference type="HAMAP" id="MF_01343_B">
    <property type="entry name" value="Ribosomal_uS15_B"/>
    <property type="match status" value="1"/>
</dbReference>
<dbReference type="Gene3D" id="1.10.287.10">
    <property type="entry name" value="S15/NS1, RNA-binding"/>
    <property type="match status" value="1"/>
</dbReference>
<feature type="compositionally biased region" description="Pro residues" evidence="5">
    <location>
        <begin position="46"/>
        <end position="55"/>
    </location>
</feature>
<evidence type="ECO:0000256" key="3">
    <source>
        <dbReference type="ARBA" id="ARBA00023274"/>
    </source>
</evidence>
<organism evidence="6 7">
    <name type="scientific">Escallonia herrerae</name>
    <dbReference type="NCBI Taxonomy" id="1293975"/>
    <lineage>
        <taxon>Eukaryota</taxon>
        <taxon>Viridiplantae</taxon>
        <taxon>Streptophyta</taxon>
        <taxon>Embryophyta</taxon>
        <taxon>Tracheophyta</taxon>
        <taxon>Spermatophyta</taxon>
        <taxon>Magnoliopsida</taxon>
        <taxon>eudicotyledons</taxon>
        <taxon>Gunneridae</taxon>
        <taxon>Pentapetalae</taxon>
        <taxon>asterids</taxon>
        <taxon>campanulids</taxon>
        <taxon>Escalloniales</taxon>
        <taxon>Escalloniaceae</taxon>
        <taxon>Escallonia</taxon>
    </lineage>
</organism>
<reference evidence="6" key="1">
    <citation type="submission" date="2022-12" db="EMBL/GenBank/DDBJ databases">
        <title>Draft genome assemblies for two species of Escallonia (Escalloniales).</title>
        <authorList>
            <person name="Chanderbali A."/>
            <person name="Dervinis C."/>
            <person name="Anghel I."/>
            <person name="Soltis D."/>
            <person name="Soltis P."/>
            <person name="Zapata F."/>
        </authorList>
    </citation>
    <scope>NUCLEOTIDE SEQUENCE</scope>
    <source>
        <strain evidence="6">UCBG64.0493</strain>
        <tissue evidence="6">Leaf</tissue>
    </source>
</reference>
<evidence type="ECO:0000313" key="6">
    <source>
        <dbReference type="EMBL" id="KAK3005647.1"/>
    </source>
</evidence>
<feature type="compositionally biased region" description="Basic and acidic residues" evidence="5">
    <location>
        <begin position="200"/>
        <end position="211"/>
    </location>
</feature>
<keyword evidence="3" id="KW-0687">Ribonucleoprotein</keyword>
<feature type="compositionally biased region" description="Basic residues" evidence="5">
    <location>
        <begin position="450"/>
        <end position="475"/>
    </location>
</feature>
<evidence type="ECO:0000256" key="1">
    <source>
        <dbReference type="ARBA" id="ARBA00008434"/>
    </source>
</evidence>
<proteinExistence type="inferred from homology"/>
<keyword evidence="7" id="KW-1185">Reference proteome</keyword>
<comment type="caution">
    <text evidence="6">The sequence shown here is derived from an EMBL/GenBank/DDBJ whole genome shotgun (WGS) entry which is preliminary data.</text>
</comment>
<gene>
    <name evidence="6" type="ORF">RJ639_017538</name>
</gene>
<dbReference type="SUPFAM" id="SSF47060">
    <property type="entry name" value="S15/NS1 RNA-binding domain"/>
    <property type="match status" value="1"/>
</dbReference>
<dbReference type="Proteomes" id="UP001188597">
    <property type="component" value="Unassembled WGS sequence"/>
</dbReference>
<dbReference type="SMART" id="SM01387">
    <property type="entry name" value="Ribosomal_S15"/>
    <property type="match status" value="1"/>
</dbReference>